<reference evidence="2" key="1">
    <citation type="submission" date="2022-08" db="EMBL/GenBank/DDBJ databases">
        <title>Complete genome sequence of Mycoplasma molare type strain H 542.</title>
        <authorList>
            <person name="Spergser J."/>
        </authorList>
    </citation>
    <scope>NUCLEOTIDE SEQUENCE</scope>
    <source>
        <strain evidence="2">H 542</strain>
    </source>
</reference>
<accession>A0ABY5TZE3</accession>
<dbReference type="EMBL" id="CP103423">
    <property type="protein sequence ID" value="UWD34404.1"/>
    <property type="molecule type" value="Genomic_DNA"/>
</dbReference>
<keyword evidence="1" id="KW-0812">Transmembrane</keyword>
<name>A0ABY5TZE3_9BACT</name>
<feature type="transmembrane region" description="Helical" evidence="1">
    <location>
        <begin position="12"/>
        <end position="35"/>
    </location>
</feature>
<gene>
    <name evidence="2" type="ORF">NX772_01065</name>
</gene>
<evidence type="ECO:0000313" key="3">
    <source>
        <dbReference type="Proteomes" id="UP001058364"/>
    </source>
</evidence>
<protein>
    <recommendedName>
        <fullName evidence="4">DUF304 domain-containing protein</fullName>
    </recommendedName>
</protein>
<proteinExistence type="predicted"/>
<evidence type="ECO:0000313" key="2">
    <source>
        <dbReference type="EMBL" id="UWD34404.1"/>
    </source>
</evidence>
<feature type="transmembrane region" description="Helical" evidence="1">
    <location>
        <begin position="55"/>
        <end position="83"/>
    </location>
</feature>
<dbReference type="Proteomes" id="UP001058364">
    <property type="component" value="Chromosome"/>
</dbReference>
<evidence type="ECO:0000256" key="1">
    <source>
        <dbReference type="SAM" id="Phobius"/>
    </source>
</evidence>
<keyword evidence="1" id="KW-1133">Transmembrane helix</keyword>
<evidence type="ECO:0008006" key="4">
    <source>
        <dbReference type="Google" id="ProtNLM"/>
    </source>
</evidence>
<dbReference type="RefSeq" id="WP_027123249.1">
    <property type="nucleotide sequence ID" value="NZ_CP103423.1"/>
</dbReference>
<organism evidence="2 3">
    <name type="scientific">Mesomycoplasma molare</name>
    <dbReference type="NCBI Taxonomy" id="171288"/>
    <lineage>
        <taxon>Bacteria</taxon>
        <taxon>Bacillati</taxon>
        <taxon>Mycoplasmatota</taxon>
        <taxon>Mycoplasmoidales</taxon>
        <taxon>Metamycoplasmataceae</taxon>
        <taxon>Mesomycoplasma</taxon>
    </lineage>
</organism>
<keyword evidence="1" id="KW-0472">Membrane</keyword>
<keyword evidence="3" id="KW-1185">Reference proteome</keyword>
<sequence length="180" mass="21591">MIIERPNLVKPITINLIAGLAWLIMLIFSSVNLYLTNSNILYILEHYEDKDTRFIFQFLYWFLIIWSLPSTVWNIISIFFIILKNTNTEFGLINDKLLISYSNYYLKLIHKNWNINSKNNNEINILEIKEIEIKSPNKIFKNCLFIKLDNNQIFPLFWLSNPENIKKIIENKINEIKKEF</sequence>